<gene>
    <name evidence="2" type="ORF">H0H28_08970</name>
</gene>
<comment type="caution">
    <text evidence="2">The sequence shown here is derived from an EMBL/GenBank/DDBJ whole genome shotgun (WGS) entry which is preliminary data.</text>
</comment>
<dbReference type="AlphaFoldDB" id="A0A6I7R7H3"/>
<reference evidence="2 3" key="1">
    <citation type="submission" date="2020-07" db="EMBL/GenBank/DDBJ databases">
        <authorList>
            <person name="Khare M."/>
        </authorList>
    </citation>
    <scope>NUCLEOTIDE SEQUENCE [LARGE SCALE GENOMIC DNA]</scope>
    <source>
        <strain evidence="2 3">P8776</strain>
    </source>
</reference>
<organism evidence="2 3">
    <name type="scientific">Corynebacterium sanguinis</name>
    <dbReference type="NCBI Taxonomy" id="2594913"/>
    <lineage>
        <taxon>Bacteria</taxon>
        <taxon>Bacillati</taxon>
        <taxon>Actinomycetota</taxon>
        <taxon>Actinomycetes</taxon>
        <taxon>Mycobacteriales</taxon>
        <taxon>Corynebacteriaceae</taxon>
        <taxon>Corynebacterium</taxon>
    </lineage>
</organism>
<accession>A0A6I7R7H3</accession>
<feature type="compositionally biased region" description="Basic residues" evidence="1">
    <location>
        <begin position="1"/>
        <end position="12"/>
    </location>
</feature>
<keyword evidence="3" id="KW-1185">Reference proteome</keyword>
<feature type="compositionally biased region" description="Basic and acidic residues" evidence="1">
    <location>
        <begin position="13"/>
        <end position="34"/>
    </location>
</feature>
<evidence type="ECO:0000313" key="2">
    <source>
        <dbReference type="EMBL" id="MBA4505446.1"/>
    </source>
</evidence>
<name>A0A6I7R7H3_9CORY</name>
<dbReference type="Proteomes" id="UP000580709">
    <property type="component" value="Unassembled WGS sequence"/>
</dbReference>
<sequence>MPEPQRKRRRAKRTADVEYDRSADTVSPRPRDDDQFVVFDDDAAPPLSDLESLEDERPPHYGS</sequence>
<proteinExistence type="predicted"/>
<evidence type="ECO:0000256" key="1">
    <source>
        <dbReference type="SAM" id="MobiDB-lite"/>
    </source>
</evidence>
<dbReference type="EMBL" id="JACEOR010000378">
    <property type="protein sequence ID" value="MBA4505446.1"/>
    <property type="molecule type" value="Genomic_DNA"/>
</dbReference>
<feature type="region of interest" description="Disordered" evidence="1">
    <location>
        <begin position="1"/>
        <end position="63"/>
    </location>
</feature>
<evidence type="ECO:0000313" key="3">
    <source>
        <dbReference type="Proteomes" id="UP000580709"/>
    </source>
</evidence>
<protein>
    <submittedName>
        <fullName evidence="2">Uncharacterized protein</fullName>
    </submittedName>
</protein>
<dbReference type="RefSeq" id="WP_144741431.1">
    <property type="nucleotide sequence ID" value="NZ_JACEOR010000378.1"/>
</dbReference>